<evidence type="ECO:0000313" key="5">
    <source>
        <dbReference type="Proteomes" id="UP000092698"/>
    </source>
</evidence>
<name>A0A1C7D5J3_9SPHN</name>
<dbReference type="Gene3D" id="3.10.290.10">
    <property type="entry name" value="RNA-binding S4 domain"/>
    <property type="match status" value="1"/>
</dbReference>
<dbReference type="RefSeq" id="WP_237164850.1">
    <property type="nucleotide sequence ID" value="NZ_CP016545.1"/>
</dbReference>
<organism evidence="4 5">
    <name type="scientific">Paraurantiacibacter namhicola</name>
    <dbReference type="NCBI Taxonomy" id="645517"/>
    <lineage>
        <taxon>Bacteria</taxon>
        <taxon>Pseudomonadati</taxon>
        <taxon>Pseudomonadota</taxon>
        <taxon>Alphaproteobacteria</taxon>
        <taxon>Sphingomonadales</taxon>
        <taxon>Erythrobacteraceae</taxon>
        <taxon>Paraurantiacibacter</taxon>
    </lineage>
</organism>
<dbReference type="SMART" id="SM00363">
    <property type="entry name" value="S4"/>
    <property type="match status" value="1"/>
</dbReference>
<dbReference type="GO" id="GO:0003723">
    <property type="term" value="F:RNA binding"/>
    <property type="evidence" value="ECO:0007669"/>
    <property type="project" value="UniProtKB-KW"/>
</dbReference>
<dbReference type="AlphaFoldDB" id="A0A1C7D5J3"/>
<evidence type="ECO:0000313" key="4">
    <source>
        <dbReference type="EMBL" id="ANU06729.1"/>
    </source>
</evidence>
<proteinExistence type="predicted"/>
<dbReference type="KEGG" id="anh:A6F65_00404"/>
<keyword evidence="4" id="KW-0346">Stress response</keyword>
<keyword evidence="1" id="KW-0694">RNA-binding</keyword>
<dbReference type="PROSITE" id="PS50889">
    <property type="entry name" value="S4"/>
    <property type="match status" value="1"/>
</dbReference>
<gene>
    <name evidence="4" type="ORF">A6F65_00404</name>
</gene>
<feature type="compositionally biased region" description="Basic and acidic residues" evidence="2">
    <location>
        <begin position="96"/>
        <end position="113"/>
    </location>
</feature>
<dbReference type="SUPFAM" id="SSF55174">
    <property type="entry name" value="Alpha-L RNA-binding motif"/>
    <property type="match status" value="1"/>
</dbReference>
<dbReference type="Pfam" id="PF01479">
    <property type="entry name" value="S4"/>
    <property type="match status" value="1"/>
</dbReference>
<keyword evidence="5" id="KW-1185">Reference proteome</keyword>
<evidence type="ECO:0000256" key="2">
    <source>
        <dbReference type="SAM" id="MobiDB-lite"/>
    </source>
</evidence>
<evidence type="ECO:0000259" key="3">
    <source>
        <dbReference type="SMART" id="SM00363"/>
    </source>
</evidence>
<dbReference type="STRING" id="645517.A6F65_00404"/>
<reference evidence="4 5" key="1">
    <citation type="submission" date="2016-07" db="EMBL/GenBank/DDBJ databases">
        <title>Complete genome sequence of Altererythrobacter namhicola JCM 16345T, containing esterase-encoding genes.</title>
        <authorList>
            <person name="Cheng H."/>
            <person name="Wu Y.-H."/>
            <person name="Jian S.-L."/>
            <person name="Huo Y.-Y."/>
            <person name="Wang C.-S."/>
            <person name="Xu X.-W."/>
        </authorList>
    </citation>
    <scope>NUCLEOTIDE SEQUENCE [LARGE SCALE GENOMIC DNA]</scope>
    <source>
        <strain evidence="4 5">JCM 16345</strain>
    </source>
</reference>
<dbReference type="InterPro" id="IPR036986">
    <property type="entry name" value="S4_RNA-bd_sf"/>
</dbReference>
<protein>
    <submittedName>
        <fullName evidence="4">Ribosome-associated heat shock protein Hsp15</fullName>
    </submittedName>
</protein>
<sequence>MREGGLRLDKLLCYLRFARSRAAARDWIEAGHFRRNGQRIEQAGQCVWVDDILTMPLRSGVLVVRILAIPQRRGSPAEAREHYHVLDPARPLAIAGREDRLPDGRNEQGHAAP</sequence>
<dbReference type="EMBL" id="CP016545">
    <property type="protein sequence ID" value="ANU06729.1"/>
    <property type="molecule type" value="Genomic_DNA"/>
</dbReference>
<accession>A0A1C7D5J3</accession>
<dbReference type="InterPro" id="IPR002942">
    <property type="entry name" value="S4_RNA-bd"/>
</dbReference>
<feature type="domain" description="RNA-binding S4" evidence="3">
    <location>
        <begin position="6"/>
        <end position="66"/>
    </location>
</feature>
<feature type="region of interest" description="Disordered" evidence="2">
    <location>
        <begin position="94"/>
        <end position="113"/>
    </location>
</feature>
<dbReference type="Proteomes" id="UP000092698">
    <property type="component" value="Chromosome"/>
</dbReference>
<evidence type="ECO:0000256" key="1">
    <source>
        <dbReference type="PROSITE-ProRule" id="PRU00182"/>
    </source>
</evidence>